<dbReference type="Proteomes" id="UP000503640">
    <property type="component" value="Unassembled WGS sequence"/>
</dbReference>
<keyword evidence="5 8" id="KW-0808">Transferase</keyword>
<dbReference type="InterPro" id="IPR022418">
    <property type="entry name" value="Porphobilinogen_deaminase_C"/>
</dbReference>
<evidence type="ECO:0000256" key="1">
    <source>
        <dbReference type="ARBA" id="ARBA00002869"/>
    </source>
</evidence>
<dbReference type="NCBIfam" id="TIGR00212">
    <property type="entry name" value="hemC"/>
    <property type="match status" value="1"/>
</dbReference>
<evidence type="ECO:0000259" key="10">
    <source>
        <dbReference type="Pfam" id="PF03900"/>
    </source>
</evidence>
<dbReference type="PIRSF" id="PIRSF001438">
    <property type="entry name" value="4pyrrol_synth_OHMeBilane_synth"/>
    <property type="match status" value="1"/>
</dbReference>
<dbReference type="PANTHER" id="PTHR11557:SF0">
    <property type="entry name" value="PORPHOBILINOGEN DEAMINASE"/>
    <property type="match status" value="1"/>
</dbReference>
<dbReference type="GO" id="GO:0004418">
    <property type="term" value="F:hydroxymethylbilane synthase activity"/>
    <property type="evidence" value="ECO:0007669"/>
    <property type="project" value="UniProtKB-UniRule"/>
</dbReference>
<dbReference type="EC" id="2.5.1.61" evidence="8"/>
<proteinExistence type="inferred from homology"/>
<dbReference type="InterPro" id="IPR022417">
    <property type="entry name" value="Porphobilin_deaminase_N"/>
</dbReference>
<dbReference type="UniPathway" id="UPA00251">
    <property type="reaction ID" value="UER00319"/>
</dbReference>
<evidence type="ECO:0000256" key="7">
    <source>
        <dbReference type="ARBA" id="ARBA00048169"/>
    </source>
</evidence>
<dbReference type="FunFam" id="3.40.190.10:FF:000004">
    <property type="entry name" value="Porphobilinogen deaminase"/>
    <property type="match status" value="1"/>
</dbReference>
<dbReference type="GO" id="GO:0005737">
    <property type="term" value="C:cytoplasm"/>
    <property type="evidence" value="ECO:0007669"/>
    <property type="project" value="UniProtKB-UniRule"/>
</dbReference>
<dbReference type="FunFam" id="3.40.190.10:FF:000005">
    <property type="entry name" value="Porphobilinogen deaminase"/>
    <property type="match status" value="1"/>
</dbReference>
<accession>A0A7I9VPC4</accession>
<feature type="domain" description="Porphobilinogen deaminase N-terminal" evidence="9">
    <location>
        <begin position="2"/>
        <end position="207"/>
    </location>
</feature>
<evidence type="ECO:0000256" key="8">
    <source>
        <dbReference type="HAMAP-Rule" id="MF_00260"/>
    </source>
</evidence>
<evidence type="ECO:0000256" key="2">
    <source>
        <dbReference type="ARBA" id="ARBA00004735"/>
    </source>
</evidence>
<dbReference type="FunFam" id="3.30.160.40:FF:000002">
    <property type="entry name" value="Porphobilinogen deaminase"/>
    <property type="match status" value="1"/>
</dbReference>
<dbReference type="InterPro" id="IPR022419">
    <property type="entry name" value="Porphobilin_deaminase_cofac_BS"/>
</dbReference>
<evidence type="ECO:0000256" key="6">
    <source>
        <dbReference type="ARBA" id="ARBA00023244"/>
    </source>
</evidence>
<dbReference type="Pfam" id="PF03900">
    <property type="entry name" value="Porphobil_deamC"/>
    <property type="match status" value="1"/>
</dbReference>
<keyword evidence="6 8" id="KW-0627">Porphyrin biosynthesis</keyword>
<gene>
    <name evidence="8 11" type="primary">hemC</name>
    <name evidence="11" type="ORF">AMYX_27200</name>
</gene>
<evidence type="ECO:0000256" key="4">
    <source>
        <dbReference type="ARBA" id="ARBA00011245"/>
    </source>
</evidence>
<dbReference type="AlphaFoldDB" id="A0A7I9VPC4"/>
<comment type="function">
    <text evidence="1 8">Tetrapolymerization of the monopyrrole PBG into the hydroxymethylbilane pre-uroporphyrinogen in several discrete steps.</text>
</comment>
<dbReference type="InterPro" id="IPR036803">
    <property type="entry name" value="Porphobilinogen_deaminase_C_sf"/>
</dbReference>
<dbReference type="SUPFAM" id="SSF53850">
    <property type="entry name" value="Periplasmic binding protein-like II"/>
    <property type="match status" value="1"/>
</dbReference>
<evidence type="ECO:0000259" key="9">
    <source>
        <dbReference type="Pfam" id="PF01379"/>
    </source>
</evidence>
<dbReference type="Pfam" id="PF01379">
    <property type="entry name" value="Porphobil_deam"/>
    <property type="match status" value="1"/>
</dbReference>
<evidence type="ECO:0000256" key="5">
    <source>
        <dbReference type="ARBA" id="ARBA00022679"/>
    </source>
</evidence>
<comment type="cofactor">
    <cofactor evidence="8">
        <name>dipyrromethane</name>
        <dbReference type="ChEBI" id="CHEBI:60342"/>
    </cofactor>
    <text evidence="8">Binds 1 dipyrromethane group covalently.</text>
</comment>
<dbReference type="RefSeq" id="WP_176066084.1">
    <property type="nucleotide sequence ID" value="NZ_BJTG01000006.1"/>
</dbReference>
<dbReference type="EMBL" id="BJTG01000006">
    <property type="protein sequence ID" value="GEJ57979.1"/>
    <property type="molecule type" value="Genomic_DNA"/>
</dbReference>
<comment type="caution">
    <text evidence="11">The sequence shown here is derived from an EMBL/GenBank/DDBJ whole genome shotgun (WGS) entry which is preliminary data.</text>
</comment>
<dbReference type="CDD" id="cd13646">
    <property type="entry name" value="PBP2_EcHMBS_like"/>
    <property type="match status" value="1"/>
</dbReference>
<protein>
    <recommendedName>
        <fullName evidence="8">Porphobilinogen deaminase</fullName>
        <shortName evidence="8">PBG</shortName>
        <ecNumber evidence="8">2.5.1.61</ecNumber>
    </recommendedName>
    <alternativeName>
        <fullName evidence="8">Hydroxymethylbilane synthase</fullName>
        <shortName evidence="8">HMBS</shortName>
    </alternativeName>
    <alternativeName>
        <fullName evidence="8">Pre-uroporphyrinogen synthase</fullName>
    </alternativeName>
</protein>
<name>A0A7I9VPC4_9BACT</name>
<comment type="similarity">
    <text evidence="3 8">Belongs to the HMBS family.</text>
</comment>
<sequence length="310" mass="32731">MIRIATRRSPLAKWQANHVAGLLRAGEPGLDVRLHELVTKGDKILDVALARVGGKGLFVKEIEDALLAGDAEIAVHSMKDLPAVLAEGLVVGAVPVREDPRDALCSPKHQTWDRLPRGGTVGTSSLRRAAQLKALRPDLHIEVIRGNVETRLRKASEGLDAVVLAYAGLRRLGLAEHATQVFSPEEMLPAVAQGALALEARASDAATLARLAPLDHPETRHRVEAERGLLRRLEGGCQVPIAAHATVAGGQVTLRALVASLDGARVVRGERTGPVAGASALGEALGEELLSRGAAEILKELEGTAEPVPH</sequence>
<feature type="domain" description="Porphobilinogen deaminase C-terminal" evidence="10">
    <location>
        <begin position="222"/>
        <end position="290"/>
    </location>
</feature>
<comment type="catalytic activity">
    <reaction evidence="7 8">
        <text>4 porphobilinogen + H2O = hydroxymethylbilane + 4 NH4(+)</text>
        <dbReference type="Rhea" id="RHEA:13185"/>
        <dbReference type="ChEBI" id="CHEBI:15377"/>
        <dbReference type="ChEBI" id="CHEBI:28938"/>
        <dbReference type="ChEBI" id="CHEBI:57845"/>
        <dbReference type="ChEBI" id="CHEBI:58126"/>
        <dbReference type="EC" id="2.5.1.61"/>
    </reaction>
</comment>
<dbReference type="PANTHER" id="PTHR11557">
    <property type="entry name" value="PORPHOBILINOGEN DEAMINASE"/>
    <property type="match status" value="1"/>
</dbReference>
<organism evidence="11 12">
    <name type="scientific">Anaeromyxobacter diazotrophicus</name>
    <dbReference type="NCBI Taxonomy" id="2590199"/>
    <lineage>
        <taxon>Bacteria</taxon>
        <taxon>Pseudomonadati</taxon>
        <taxon>Myxococcota</taxon>
        <taxon>Myxococcia</taxon>
        <taxon>Myxococcales</taxon>
        <taxon>Cystobacterineae</taxon>
        <taxon>Anaeromyxobacteraceae</taxon>
        <taxon>Anaeromyxobacter</taxon>
    </lineage>
</organism>
<reference evidence="12" key="1">
    <citation type="journal article" date="2020" name="Appl. Environ. Microbiol.">
        <title>Diazotrophic Anaeromyxobacter Isolates from Soils.</title>
        <authorList>
            <person name="Masuda Y."/>
            <person name="Yamanaka H."/>
            <person name="Xu Z.X."/>
            <person name="Shiratori Y."/>
            <person name="Aono T."/>
            <person name="Amachi S."/>
            <person name="Senoo K."/>
            <person name="Itoh H."/>
        </authorList>
    </citation>
    <scope>NUCLEOTIDE SEQUENCE [LARGE SCALE GENOMIC DNA]</scope>
    <source>
        <strain evidence="12">R267</strain>
    </source>
</reference>
<dbReference type="Gene3D" id="3.40.190.10">
    <property type="entry name" value="Periplasmic binding protein-like II"/>
    <property type="match status" value="2"/>
</dbReference>
<dbReference type="GO" id="GO:0006782">
    <property type="term" value="P:protoporphyrinogen IX biosynthetic process"/>
    <property type="evidence" value="ECO:0007669"/>
    <property type="project" value="UniProtKB-UniRule"/>
</dbReference>
<comment type="pathway">
    <text evidence="2">Porphyrin-containing compound metabolism; protoporphyrin-IX biosynthesis; coproporphyrinogen-III from 5-aminolevulinate: step 2/4.</text>
</comment>
<dbReference type="PRINTS" id="PR00151">
    <property type="entry name" value="PORPHBDMNASE"/>
</dbReference>
<evidence type="ECO:0000256" key="3">
    <source>
        <dbReference type="ARBA" id="ARBA00005638"/>
    </source>
</evidence>
<evidence type="ECO:0000313" key="12">
    <source>
        <dbReference type="Proteomes" id="UP000503640"/>
    </source>
</evidence>
<dbReference type="SUPFAM" id="SSF54782">
    <property type="entry name" value="Porphobilinogen deaminase (hydroxymethylbilane synthase), C-terminal domain"/>
    <property type="match status" value="1"/>
</dbReference>
<comment type="subunit">
    <text evidence="4 8">Monomer.</text>
</comment>
<dbReference type="InterPro" id="IPR000860">
    <property type="entry name" value="HemC"/>
</dbReference>
<evidence type="ECO:0000313" key="11">
    <source>
        <dbReference type="EMBL" id="GEJ57979.1"/>
    </source>
</evidence>
<comment type="miscellaneous">
    <text evidence="8">The porphobilinogen subunits are added to the dipyrromethane group.</text>
</comment>
<dbReference type="Gene3D" id="3.30.160.40">
    <property type="entry name" value="Porphobilinogen deaminase, C-terminal domain"/>
    <property type="match status" value="1"/>
</dbReference>
<dbReference type="HAMAP" id="MF_00260">
    <property type="entry name" value="Porphobil_deam"/>
    <property type="match status" value="1"/>
</dbReference>
<keyword evidence="12" id="KW-1185">Reference proteome</keyword>
<dbReference type="PROSITE" id="PS00533">
    <property type="entry name" value="PORPHOBILINOGEN_DEAM"/>
    <property type="match status" value="1"/>
</dbReference>
<feature type="modified residue" description="S-(dipyrrolylmethanemethyl)cysteine" evidence="8">
    <location>
        <position position="237"/>
    </location>
</feature>